<accession>A0A1I1UPK0</accession>
<keyword evidence="2" id="KW-1185">Reference proteome</keyword>
<dbReference type="RefSeq" id="WP_091496543.1">
    <property type="nucleotide sequence ID" value="NZ_FOMH01000011.1"/>
</dbReference>
<organism evidence="1 2">
    <name type="scientific">Flavobacterium phragmitis</name>
    <dbReference type="NCBI Taxonomy" id="739143"/>
    <lineage>
        <taxon>Bacteria</taxon>
        <taxon>Pseudomonadati</taxon>
        <taxon>Bacteroidota</taxon>
        <taxon>Flavobacteriia</taxon>
        <taxon>Flavobacteriales</taxon>
        <taxon>Flavobacteriaceae</taxon>
        <taxon>Flavobacterium</taxon>
    </lineage>
</organism>
<dbReference type="SUPFAM" id="SSF53756">
    <property type="entry name" value="UDP-Glycosyltransferase/glycogen phosphorylase"/>
    <property type="match status" value="1"/>
</dbReference>
<dbReference type="Gene3D" id="3.40.50.2000">
    <property type="entry name" value="Glycogen Phosphorylase B"/>
    <property type="match status" value="2"/>
</dbReference>
<dbReference type="Proteomes" id="UP000199672">
    <property type="component" value="Unassembled WGS sequence"/>
</dbReference>
<evidence type="ECO:0000313" key="2">
    <source>
        <dbReference type="Proteomes" id="UP000199672"/>
    </source>
</evidence>
<gene>
    <name evidence="1" type="ORF">SAMN05216297_111120</name>
</gene>
<reference evidence="2" key="1">
    <citation type="submission" date="2016-10" db="EMBL/GenBank/DDBJ databases">
        <authorList>
            <person name="Varghese N."/>
            <person name="Submissions S."/>
        </authorList>
    </citation>
    <scope>NUCLEOTIDE SEQUENCE [LARGE SCALE GENOMIC DNA]</scope>
    <source>
        <strain evidence="2">CGMCC 1.10370</strain>
    </source>
</reference>
<evidence type="ECO:0000313" key="1">
    <source>
        <dbReference type="EMBL" id="SFD72716.1"/>
    </source>
</evidence>
<sequence>MEVFVPHLKDRNIYLDEIINFSNCTFIFNDFNSYETTYEIVNIQFPEAIFKWIVPSDEQLIDLEKKILMWKKHSKIIYTLNDIKSHYNENNQYNHLFRLIQKHADGVIHLGEYSLAKYKFLFSQNCIHTVIYHPLYESLIKDFTIDSFQEKYNLDFKNKYIVSVIGEVRSKEEVKFIFEIFKRIPLKNKFLVVPNMLMYNALPTFFPYRFRKVYRKIEEFLFCYPLLKKQYFFGFKFVEYKYMVDLVKQSSLLIIPRTKNLNSGNLYLALSFDKPMIIPKVGNQTEIINLFNFPAINLKTKNYKEVIDSIVINGKPFFKTKDYLEKKEKFMPKNIAAQYDLFFYKLINY</sequence>
<dbReference type="AlphaFoldDB" id="A0A1I1UPK0"/>
<dbReference type="EMBL" id="FOMH01000011">
    <property type="protein sequence ID" value="SFD72716.1"/>
    <property type="molecule type" value="Genomic_DNA"/>
</dbReference>
<dbReference type="OrthoDB" id="1007434at2"/>
<dbReference type="STRING" id="739143.SAMN05216297_111120"/>
<protein>
    <submittedName>
        <fullName evidence="1">Uncharacterized protein</fullName>
    </submittedName>
</protein>
<proteinExistence type="predicted"/>
<name>A0A1I1UPK0_9FLAO</name>